<dbReference type="Proteomes" id="UP000272706">
    <property type="component" value="Unassembled WGS sequence"/>
</dbReference>
<proteinExistence type="predicted"/>
<keyword evidence="1" id="KW-1133">Transmembrane helix</keyword>
<comment type="caution">
    <text evidence="2">The sequence shown here is derived from an EMBL/GenBank/DDBJ whole genome shotgun (WGS) entry which is preliminary data.</text>
</comment>
<protein>
    <submittedName>
        <fullName evidence="2">Uncharacterized protein</fullName>
    </submittedName>
</protein>
<dbReference type="OrthoDB" id="8456609at2"/>
<keyword evidence="1" id="KW-0812">Transmembrane</keyword>
<reference evidence="2 3" key="1">
    <citation type="submission" date="2018-09" db="EMBL/GenBank/DDBJ databases">
        <title>Mesorhizobium carmichaelinearum sp. nov. isolated from Carmichaelinea spp. root nodules in New Zealand.</title>
        <authorList>
            <person name="De Meyer S.E."/>
        </authorList>
    </citation>
    <scope>NUCLEOTIDE SEQUENCE [LARGE SCALE GENOMIC DNA]</scope>
    <source>
        <strain evidence="2 3">ICMP19557</strain>
    </source>
</reference>
<evidence type="ECO:0000313" key="2">
    <source>
        <dbReference type="EMBL" id="RJT42001.1"/>
    </source>
</evidence>
<sequence>MTFTIQLGWWLVPALITAAAFGWSTWQQDRSPAYDYGKIGQGIGNAVMHGIALIVTLAAWMIWALIP</sequence>
<dbReference type="AlphaFoldDB" id="A0A3A5L7B6"/>
<evidence type="ECO:0000313" key="3">
    <source>
        <dbReference type="Proteomes" id="UP000272706"/>
    </source>
</evidence>
<feature type="transmembrane region" description="Helical" evidence="1">
    <location>
        <begin position="46"/>
        <end position="66"/>
    </location>
</feature>
<organism evidence="2 3">
    <name type="scientific">Mesorhizobium waimense</name>
    <dbReference type="NCBI Taxonomy" id="1300307"/>
    <lineage>
        <taxon>Bacteria</taxon>
        <taxon>Pseudomonadati</taxon>
        <taxon>Pseudomonadota</taxon>
        <taxon>Alphaproteobacteria</taxon>
        <taxon>Hyphomicrobiales</taxon>
        <taxon>Phyllobacteriaceae</taxon>
        <taxon>Mesorhizobium</taxon>
    </lineage>
</organism>
<gene>
    <name evidence="2" type="ORF">D3227_04800</name>
</gene>
<evidence type="ECO:0000256" key="1">
    <source>
        <dbReference type="SAM" id="Phobius"/>
    </source>
</evidence>
<keyword evidence="1" id="KW-0472">Membrane</keyword>
<name>A0A3A5L7B6_9HYPH</name>
<feature type="transmembrane region" description="Helical" evidence="1">
    <location>
        <begin position="7"/>
        <end position="26"/>
    </location>
</feature>
<dbReference type="EMBL" id="QZWZ01000002">
    <property type="protein sequence ID" value="RJT42001.1"/>
    <property type="molecule type" value="Genomic_DNA"/>
</dbReference>
<dbReference type="RefSeq" id="WP_120012957.1">
    <property type="nucleotide sequence ID" value="NZ_QZWZ01000002.1"/>
</dbReference>
<accession>A0A3A5L7B6</accession>
<keyword evidence="3" id="KW-1185">Reference proteome</keyword>